<dbReference type="GO" id="GO:0005634">
    <property type="term" value="C:nucleus"/>
    <property type="evidence" value="ECO:0007669"/>
    <property type="project" value="UniProtKB-SubCell"/>
</dbReference>
<dbReference type="AlphaFoldDB" id="A0AB40C656"/>
<evidence type="ECO:0000313" key="9">
    <source>
        <dbReference type="Proteomes" id="UP001515500"/>
    </source>
</evidence>
<proteinExistence type="predicted"/>
<feature type="compositionally biased region" description="Basic and acidic residues" evidence="7">
    <location>
        <begin position="518"/>
        <end position="536"/>
    </location>
</feature>
<dbReference type="PROSITE" id="PS50016">
    <property type="entry name" value="ZF_PHD_2"/>
    <property type="match status" value="1"/>
</dbReference>
<dbReference type="InterPro" id="IPR001965">
    <property type="entry name" value="Znf_PHD"/>
</dbReference>
<feature type="region of interest" description="Disordered" evidence="7">
    <location>
        <begin position="1"/>
        <end position="23"/>
    </location>
</feature>
<evidence type="ECO:0000256" key="5">
    <source>
        <dbReference type="ARBA" id="ARBA00023242"/>
    </source>
</evidence>
<dbReference type="InterPro" id="IPR056511">
    <property type="entry name" value="IDM1_C"/>
</dbReference>
<dbReference type="SUPFAM" id="SSF55729">
    <property type="entry name" value="Acyl-CoA N-acyltransferases (Nat)"/>
    <property type="match status" value="1"/>
</dbReference>
<dbReference type="Pfam" id="PF23209">
    <property type="entry name" value="IDM1_C"/>
    <property type="match status" value="1"/>
</dbReference>
<organism evidence="9 10">
    <name type="scientific">Dioscorea cayennensis subsp. rotundata</name>
    <name type="common">White Guinea yam</name>
    <name type="synonym">Dioscorea rotundata</name>
    <dbReference type="NCBI Taxonomy" id="55577"/>
    <lineage>
        <taxon>Eukaryota</taxon>
        <taxon>Viridiplantae</taxon>
        <taxon>Streptophyta</taxon>
        <taxon>Embryophyta</taxon>
        <taxon>Tracheophyta</taxon>
        <taxon>Spermatophyta</taxon>
        <taxon>Magnoliopsida</taxon>
        <taxon>Liliopsida</taxon>
        <taxon>Dioscoreales</taxon>
        <taxon>Dioscoreaceae</taxon>
        <taxon>Dioscorea</taxon>
    </lineage>
</organism>
<evidence type="ECO:0000256" key="4">
    <source>
        <dbReference type="ARBA" id="ARBA00022833"/>
    </source>
</evidence>
<gene>
    <name evidence="10" type="primary">LOC120272521</name>
</gene>
<dbReference type="Pfam" id="PF16135">
    <property type="entry name" value="TDBD"/>
    <property type="match status" value="2"/>
</dbReference>
<dbReference type="SUPFAM" id="SSF57903">
    <property type="entry name" value="FYVE/PHD zinc finger"/>
    <property type="match status" value="2"/>
</dbReference>
<comment type="subcellular location">
    <subcellularLocation>
        <location evidence="1">Nucleus</location>
    </subcellularLocation>
</comment>
<dbReference type="Proteomes" id="UP001515500">
    <property type="component" value="Chromosome 11"/>
</dbReference>
<keyword evidence="9" id="KW-1185">Reference proteome</keyword>
<reference evidence="10" key="1">
    <citation type="submission" date="2025-08" db="UniProtKB">
        <authorList>
            <consortium name="RefSeq"/>
        </authorList>
    </citation>
    <scope>IDENTIFICATION</scope>
</reference>
<evidence type="ECO:0000256" key="2">
    <source>
        <dbReference type="ARBA" id="ARBA00022723"/>
    </source>
</evidence>
<dbReference type="Gene3D" id="3.40.630.30">
    <property type="match status" value="1"/>
</dbReference>
<evidence type="ECO:0000256" key="7">
    <source>
        <dbReference type="SAM" id="MobiDB-lite"/>
    </source>
</evidence>
<dbReference type="InterPro" id="IPR013083">
    <property type="entry name" value="Znf_RING/FYVE/PHD"/>
</dbReference>
<dbReference type="PANTHER" id="PTHR47025">
    <property type="entry name" value="AUTOIMMUNE REGULATOR"/>
    <property type="match status" value="1"/>
</dbReference>
<sequence>MRSPAARVSDSGMANGSPEGFVLRSGVRSGLKREFSWALKAQSQIPSSLSRTRSGKSPATFSSPLPVNNKKPKRSDGRDSPSAVEPIKIDNLDASEKDVGPPPPPPPPPPSSPPTLPEKPFRRFTRSVMKGFAIPPGPIDQAGEGVEVPILIEEDDGRSLGEAQDVMVKSSTGLVLKPQREEPAMHDNLIDLDGQDGSENPGRVLPSPVLEIKVEKIEPSMETTPLNGIVSEEPVKRFSRSSKLKEPVVPMEDSCKPERRFTRLALKTMVKVEIEDQDVMVVDAASPEYPTKRITRSAMKVAVETPIESGDRDIKKDDASVEVSAINGSLRTTPKKKLELKMSKKIALTKTPSNIKELLVTGLLEGFPVMYVTGNGMQGGLQGVINNDGILCSCDSCHGSKTISAYRFEQHAGSTKKHPSDFIFLENGKSVHDVLRECTNCPLDTLEAVIQKAISPVSLKSLTCRKCKGQFHGSQLAKFVLLCDSCVQSQRLLSTPGSSNRASNIGRSMKLVVVPKSADSETKGKSSTKESSRGRLTKKDVGLHKLVFSSDILPEGTEVGYYVRGKRLLEGFIKDSGICCHCCNTVVSPSQFEAHAGRAARRKPYNNIYTSNGVSLHELSVSLSKGRKLSTSENDDLCSICADGGDLLLCDLCPRAFHSDCVGLSSIPQGDWYCRYCHNLHQREKCLESNANAIAAGRVAGVDPIEQIFKRCIRVVQTQESDVGGCVLCRCQDYSKSRFSPRTVLLCDQCEKEYHVGCLKDHNMADLQELPEGEWFCSHDCSKIHMALQGMLIRGLEPLQDLCRDHMKKKQEESGSCNDSCADVSWRLLSGKFSSADSKPLLSKAVAIFHESFDPIVDIITGRDLIPAMVYGRNLRDQDYGGMYCAVLTIGSSVVSVGLLRVLGCEVAELPLVATHRESQGQGYFRLLFACIEKLLGSLQVKHFVLHAADEAESIWINKFGFSRISPEKLNEYTNGAHLTHFQGTSVLHKLIPQCQISTQGN</sequence>
<dbReference type="GO" id="GO:0045944">
    <property type="term" value="P:positive regulation of transcription by RNA polymerase II"/>
    <property type="evidence" value="ECO:0007669"/>
    <property type="project" value="TreeGrafter"/>
</dbReference>
<accession>A0AB40C656</accession>
<dbReference type="PROSITE" id="PS01359">
    <property type="entry name" value="ZF_PHD_1"/>
    <property type="match status" value="1"/>
</dbReference>
<dbReference type="InterPro" id="IPR032308">
    <property type="entry name" value="TDBD"/>
</dbReference>
<dbReference type="RefSeq" id="XP_039135292.1">
    <property type="nucleotide sequence ID" value="XM_039279358.1"/>
</dbReference>
<evidence type="ECO:0000256" key="3">
    <source>
        <dbReference type="ARBA" id="ARBA00022771"/>
    </source>
</evidence>
<keyword evidence="4" id="KW-0862">Zinc</keyword>
<dbReference type="InterPro" id="IPR011011">
    <property type="entry name" value="Znf_FYVE_PHD"/>
</dbReference>
<dbReference type="InterPro" id="IPR019787">
    <property type="entry name" value="Znf_PHD-finger"/>
</dbReference>
<dbReference type="FunFam" id="3.30.40.10:FF:000494">
    <property type="entry name" value="Acyl-CoA N-acyltransferase with RING/FYVE/PHD-type zinc finger domain"/>
    <property type="match status" value="1"/>
</dbReference>
<dbReference type="InterPro" id="IPR019786">
    <property type="entry name" value="Zinc_finger_PHD-type_CS"/>
</dbReference>
<dbReference type="GO" id="GO:0003682">
    <property type="term" value="F:chromatin binding"/>
    <property type="evidence" value="ECO:0007669"/>
    <property type="project" value="TreeGrafter"/>
</dbReference>
<dbReference type="GO" id="GO:0042393">
    <property type="term" value="F:histone binding"/>
    <property type="evidence" value="ECO:0007669"/>
    <property type="project" value="TreeGrafter"/>
</dbReference>
<feature type="region of interest" description="Disordered" evidence="7">
    <location>
        <begin position="516"/>
        <end position="536"/>
    </location>
</feature>
<evidence type="ECO:0000259" key="8">
    <source>
        <dbReference type="PROSITE" id="PS50016"/>
    </source>
</evidence>
<feature type="compositionally biased region" description="Polar residues" evidence="7">
    <location>
        <begin position="41"/>
        <end position="66"/>
    </location>
</feature>
<protein>
    <submittedName>
        <fullName evidence="10">Uncharacterized protein LOC120272521</fullName>
    </submittedName>
</protein>
<feature type="region of interest" description="Disordered" evidence="7">
    <location>
        <begin position="40"/>
        <end position="124"/>
    </location>
</feature>
<dbReference type="CDD" id="cd15539">
    <property type="entry name" value="PHD1_AIRE"/>
    <property type="match status" value="1"/>
</dbReference>
<dbReference type="GeneID" id="120272521"/>
<name>A0AB40C656_DIOCR</name>
<dbReference type="GO" id="GO:0000977">
    <property type="term" value="F:RNA polymerase II transcription regulatory region sequence-specific DNA binding"/>
    <property type="evidence" value="ECO:0007669"/>
    <property type="project" value="TreeGrafter"/>
</dbReference>
<feature type="compositionally biased region" description="Basic and acidic residues" evidence="7">
    <location>
        <begin position="87"/>
        <end position="99"/>
    </location>
</feature>
<keyword evidence="3 6" id="KW-0863">Zinc-finger</keyword>
<evidence type="ECO:0000256" key="1">
    <source>
        <dbReference type="ARBA" id="ARBA00004123"/>
    </source>
</evidence>
<dbReference type="GO" id="GO:0008270">
    <property type="term" value="F:zinc ion binding"/>
    <property type="evidence" value="ECO:0007669"/>
    <property type="project" value="UniProtKB-KW"/>
</dbReference>
<dbReference type="InterPro" id="IPR016181">
    <property type="entry name" value="Acyl_CoA_acyltransferase"/>
</dbReference>
<keyword evidence="2" id="KW-0479">Metal-binding</keyword>
<dbReference type="SMART" id="SM00249">
    <property type="entry name" value="PHD"/>
    <property type="match status" value="2"/>
</dbReference>
<feature type="domain" description="PHD-type" evidence="8">
    <location>
        <begin position="635"/>
        <end position="680"/>
    </location>
</feature>
<dbReference type="InterPro" id="IPR059153">
    <property type="entry name" value="NSD_PHD-1st"/>
</dbReference>
<dbReference type="PANTHER" id="PTHR47025:SF2">
    <property type="entry name" value="AUTOIMMUNE REGULATOR"/>
    <property type="match status" value="1"/>
</dbReference>
<keyword evidence="5" id="KW-0539">Nucleus</keyword>
<dbReference type="Gene3D" id="3.30.40.10">
    <property type="entry name" value="Zinc/RING finger domain, C3HC4 (zinc finger)"/>
    <property type="match status" value="2"/>
</dbReference>
<evidence type="ECO:0000256" key="6">
    <source>
        <dbReference type="PROSITE-ProRule" id="PRU00146"/>
    </source>
</evidence>
<dbReference type="Pfam" id="PF23011">
    <property type="entry name" value="PHD-1st_NSD"/>
    <property type="match status" value="1"/>
</dbReference>
<feature type="compositionally biased region" description="Pro residues" evidence="7">
    <location>
        <begin position="100"/>
        <end position="117"/>
    </location>
</feature>
<evidence type="ECO:0000313" key="10">
    <source>
        <dbReference type="RefSeq" id="XP_039135292.1"/>
    </source>
</evidence>